<comment type="caution">
    <text evidence="5">The sequence shown here is derived from an EMBL/GenBank/DDBJ whole genome shotgun (WGS) entry which is preliminary data.</text>
</comment>
<proteinExistence type="predicted"/>
<feature type="region of interest" description="Disordered" evidence="3">
    <location>
        <begin position="178"/>
        <end position="219"/>
    </location>
</feature>
<evidence type="ECO:0000256" key="1">
    <source>
        <dbReference type="ARBA" id="ARBA00022741"/>
    </source>
</evidence>
<gene>
    <name evidence="5" type="ORF">S03H2_34277</name>
</gene>
<feature type="domain" description="PurM-like C-terminal" evidence="4">
    <location>
        <begin position="12"/>
        <end position="140"/>
    </location>
</feature>
<feature type="non-terminal residue" evidence="5">
    <location>
        <position position="1"/>
    </location>
</feature>
<organism evidence="5">
    <name type="scientific">marine sediment metagenome</name>
    <dbReference type="NCBI Taxonomy" id="412755"/>
    <lineage>
        <taxon>unclassified sequences</taxon>
        <taxon>metagenomes</taxon>
        <taxon>ecological metagenomes</taxon>
    </lineage>
</organism>
<dbReference type="Gene3D" id="3.90.650.10">
    <property type="entry name" value="PurM-like C-terminal domain"/>
    <property type="match status" value="1"/>
</dbReference>
<dbReference type="InterPro" id="IPR010918">
    <property type="entry name" value="PurM-like_C_dom"/>
</dbReference>
<evidence type="ECO:0000313" key="5">
    <source>
        <dbReference type="EMBL" id="GAH54440.1"/>
    </source>
</evidence>
<sequence length="249" mass="25971">ASQISRADEKSVEAATESMTTLNKNASQLMVKFGAHACTDVTGFSLCGHLAEMALSSGVDVEVVWDNIPLFVGVLEYAAAGILPGAIERNKESCGQRIIAADSLPQEMLDICYDAQTSGGLLVALAESKADDFLKALHKACPERSLSRAKPRGRGKGISAAAVIGRVLGKGSGVVHIKTDGSRKIPSPKPGKPAVKPAPAEQKLEQPSSTGPQAEEVPCCADAVTSTGQKISKDSDIAQIKAKFIDFLG</sequence>
<dbReference type="GO" id="GO:0005524">
    <property type="term" value="F:ATP binding"/>
    <property type="evidence" value="ECO:0007669"/>
    <property type="project" value="UniProtKB-KW"/>
</dbReference>
<dbReference type="Pfam" id="PF02769">
    <property type="entry name" value="AIRS_C"/>
    <property type="match status" value="1"/>
</dbReference>
<keyword evidence="2" id="KW-0067">ATP-binding</keyword>
<dbReference type="PANTHER" id="PTHR10256">
    <property type="entry name" value="SELENIDE, WATER DIKINASE"/>
    <property type="match status" value="1"/>
</dbReference>
<dbReference type="InterPro" id="IPR004536">
    <property type="entry name" value="SPS/SelD"/>
</dbReference>
<dbReference type="GO" id="GO:0005737">
    <property type="term" value="C:cytoplasm"/>
    <property type="evidence" value="ECO:0007669"/>
    <property type="project" value="TreeGrafter"/>
</dbReference>
<dbReference type="PANTHER" id="PTHR10256:SF0">
    <property type="entry name" value="INACTIVE SELENIDE, WATER DIKINASE-LIKE PROTEIN-RELATED"/>
    <property type="match status" value="1"/>
</dbReference>
<dbReference type="GO" id="GO:0016260">
    <property type="term" value="P:selenocysteine biosynthetic process"/>
    <property type="evidence" value="ECO:0007669"/>
    <property type="project" value="TreeGrafter"/>
</dbReference>
<evidence type="ECO:0000259" key="4">
    <source>
        <dbReference type="Pfam" id="PF02769"/>
    </source>
</evidence>
<dbReference type="AlphaFoldDB" id="X1HBJ7"/>
<dbReference type="EMBL" id="BARU01020904">
    <property type="protein sequence ID" value="GAH54440.1"/>
    <property type="molecule type" value="Genomic_DNA"/>
</dbReference>
<protein>
    <recommendedName>
        <fullName evidence="4">PurM-like C-terminal domain-containing protein</fullName>
    </recommendedName>
</protein>
<reference evidence="5" key="1">
    <citation type="journal article" date="2014" name="Front. Microbiol.">
        <title>High frequency of phylogenetically diverse reductive dehalogenase-homologous genes in deep subseafloor sedimentary metagenomes.</title>
        <authorList>
            <person name="Kawai M."/>
            <person name="Futagami T."/>
            <person name="Toyoda A."/>
            <person name="Takaki Y."/>
            <person name="Nishi S."/>
            <person name="Hori S."/>
            <person name="Arai W."/>
            <person name="Tsubouchi T."/>
            <person name="Morono Y."/>
            <person name="Uchiyama I."/>
            <person name="Ito T."/>
            <person name="Fujiyama A."/>
            <person name="Inagaki F."/>
            <person name="Takami H."/>
        </authorList>
    </citation>
    <scope>NUCLEOTIDE SEQUENCE</scope>
    <source>
        <strain evidence="5">Expedition CK06-06</strain>
    </source>
</reference>
<dbReference type="InterPro" id="IPR036676">
    <property type="entry name" value="PurM-like_C_sf"/>
</dbReference>
<evidence type="ECO:0000256" key="2">
    <source>
        <dbReference type="ARBA" id="ARBA00022840"/>
    </source>
</evidence>
<dbReference type="SUPFAM" id="SSF56042">
    <property type="entry name" value="PurM C-terminal domain-like"/>
    <property type="match status" value="1"/>
</dbReference>
<name>X1HBJ7_9ZZZZ</name>
<dbReference type="GO" id="GO:0004756">
    <property type="term" value="F:selenide, water dikinase activity"/>
    <property type="evidence" value="ECO:0007669"/>
    <property type="project" value="TreeGrafter"/>
</dbReference>
<keyword evidence="1" id="KW-0547">Nucleotide-binding</keyword>
<accession>X1HBJ7</accession>
<evidence type="ECO:0000256" key="3">
    <source>
        <dbReference type="SAM" id="MobiDB-lite"/>
    </source>
</evidence>